<dbReference type="Gene3D" id="1.20.58.1610">
    <property type="entry name" value="NADH:ubiquinone/plastoquinone oxidoreductase, chain 3"/>
    <property type="match status" value="1"/>
</dbReference>
<reference evidence="9 10" key="1">
    <citation type="submission" date="2019-05" db="EMBL/GenBank/DDBJ databases">
        <title>Genome sequences of Thalassotalea litorea 1K03283.</title>
        <authorList>
            <person name="Zhang D."/>
        </authorList>
    </citation>
    <scope>NUCLEOTIDE SEQUENCE [LARGE SCALE GENOMIC DNA]</scope>
    <source>
        <strain evidence="9 10">MCCC 1K03283</strain>
    </source>
</reference>
<keyword evidence="7" id="KW-0520">NAD</keyword>
<evidence type="ECO:0000256" key="2">
    <source>
        <dbReference type="ARBA" id="ARBA00008472"/>
    </source>
</evidence>
<protein>
    <recommendedName>
        <fullName evidence="7">NADH-quinone oxidoreductase subunit</fullName>
        <ecNumber evidence="7">7.1.1.-</ecNumber>
    </recommendedName>
</protein>
<dbReference type="GO" id="GO:0005886">
    <property type="term" value="C:plasma membrane"/>
    <property type="evidence" value="ECO:0007669"/>
    <property type="project" value="UniProtKB-SubCell"/>
</dbReference>
<feature type="transmembrane region" description="Helical" evidence="8">
    <location>
        <begin position="34"/>
        <end position="57"/>
    </location>
</feature>
<dbReference type="GO" id="GO:0030964">
    <property type="term" value="C:NADH dehydrogenase complex"/>
    <property type="evidence" value="ECO:0007669"/>
    <property type="project" value="TreeGrafter"/>
</dbReference>
<evidence type="ECO:0000256" key="5">
    <source>
        <dbReference type="ARBA" id="ARBA00022989"/>
    </source>
</evidence>
<evidence type="ECO:0000256" key="6">
    <source>
        <dbReference type="ARBA" id="ARBA00023136"/>
    </source>
</evidence>
<dbReference type="Proteomes" id="UP000307790">
    <property type="component" value="Unassembled WGS sequence"/>
</dbReference>
<dbReference type="OrthoDB" id="9791970at2"/>
<comment type="similarity">
    <text evidence="2 7">Belongs to the complex I subunit 3 family.</text>
</comment>
<dbReference type="AlphaFoldDB" id="A0A5R9IFC7"/>
<keyword evidence="7" id="KW-0874">Quinone</keyword>
<evidence type="ECO:0000256" key="3">
    <source>
        <dbReference type="ARBA" id="ARBA00022448"/>
    </source>
</evidence>
<comment type="function">
    <text evidence="7">NDH-1 shuttles electrons from NADH, via FMN and iron-sulfur (Fe-S) centers, to quinones in the respiratory chain.</text>
</comment>
<evidence type="ECO:0000313" key="9">
    <source>
        <dbReference type="EMBL" id="TLU64235.1"/>
    </source>
</evidence>
<dbReference type="EC" id="7.1.1.-" evidence="7"/>
<dbReference type="InterPro" id="IPR038430">
    <property type="entry name" value="NDAH_ubi_oxred_su3_sf"/>
</dbReference>
<name>A0A5R9IFC7_9GAMM</name>
<proteinExistence type="inferred from homology"/>
<sequence length="102" mass="11809">MFLGPKTRGRHTHTAYESGIVPVDAPKTRFTNHFFLYAIFFVIFDLETIFLFAWVIAFDESGMAGFIEASIFITILLAALVYLWRIGALELIRKHRPARMRQ</sequence>
<keyword evidence="3" id="KW-0813">Transport</keyword>
<keyword evidence="6 8" id="KW-0472">Membrane</keyword>
<evidence type="ECO:0000256" key="8">
    <source>
        <dbReference type="SAM" id="Phobius"/>
    </source>
</evidence>
<gene>
    <name evidence="9" type="ORF">FE810_12875</name>
</gene>
<dbReference type="Pfam" id="PF00507">
    <property type="entry name" value="Oxidored_q4"/>
    <property type="match status" value="1"/>
</dbReference>
<comment type="catalytic activity">
    <reaction evidence="7">
        <text>a quinone + NADH + 5 H(+)(in) = a quinol + NAD(+) + 4 H(+)(out)</text>
        <dbReference type="Rhea" id="RHEA:57888"/>
        <dbReference type="ChEBI" id="CHEBI:15378"/>
        <dbReference type="ChEBI" id="CHEBI:24646"/>
        <dbReference type="ChEBI" id="CHEBI:57540"/>
        <dbReference type="ChEBI" id="CHEBI:57945"/>
        <dbReference type="ChEBI" id="CHEBI:132124"/>
    </reaction>
</comment>
<dbReference type="EMBL" id="VCBC01000012">
    <property type="protein sequence ID" value="TLU64235.1"/>
    <property type="molecule type" value="Genomic_DNA"/>
</dbReference>
<dbReference type="GO" id="GO:0008137">
    <property type="term" value="F:NADH dehydrogenase (ubiquinone) activity"/>
    <property type="evidence" value="ECO:0007669"/>
    <property type="project" value="InterPro"/>
</dbReference>
<keyword evidence="10" id="KW-1185">Reference proteome</keyword>
<comment type="subcellular location">
    <subcellularLocation>
        <location evidence="7">Cell membrane</location>
        <topology evidence="7">Multi-pass membrane protein</topology>
    </subcellularLocation>
    <subcellularLocation>
        <location evidence="1">Membrane</location>
    </subcellularLocation>
</comment>
<accession>A0A5R9IFC7</accession>
<feature type="transmembrane region" description="Helical" evidence="8">
    <location>
        <begin position="69"/>
        <end position="92"/>
    </location>
</feature>
<dbReference type="InterPro" id="IPR000440">
    <property type="entry name" value="NADH_UbQ/plastoQ_OxRdtase_su3"/>
</dbReference>
<evidence type="ECO:0000256" key="7">
    <source>
        <dbReference type="RuleBase" id="RU003639"/>
    </source>
</evidence>
<organism evidence="9 10">
    <name type="scientific">Thalassotalea litorea</name>
    <dbReference type="NCBI Taxonomy" id="2020715"/>
    <lineage>
        <taxon>Bacteria</taxon>
        <taxon>Pseudomonadati</taxon>
        <taxon>Pseudomonadota</taxon>
        <taxon>Gammaproteobacteria</taxon>
        <taxon>Alteromonadales</taxon>
        <taxon>Colwelliaceae</taxon>
        <taxon>Thalassotalea</taxon>
    </lineage>
</organism>
<dbReference type="PANTHER" id="PTHR11058">
    <property type="entry name" value="NADH-UBIQUINONE OXIDOREDUCTASE CHAIN 3"/>
    <property type="match status" value="1"/>
</dbReference>
<dbReference type="GO" id="GO:0048038">
    <property type="term" value="F:quinone binding"/>
    <property type="evidence" value="ECO:0007669"/>
    <property type="project" value="UniProtKB-KW"/>
</dbReference>
<evidence type="ECO:0000313" key="10">
    <source>
        <dbReference type="Proteomes" id="UP000307790"/>
    </source>
</evidence>
<keyword evidence="5 8" id="KW-1133">Transmembrane helix</keyword>
<comment type="caution">
    <text evidence="9">The sequence shown here is derived from an EMBL/GenBank/DDBJ whole genome shotgun (WGS) entry which is preliminary data.</text>
</comment>
<dbReference type="PANTHER" id="PTHR11058:SF21">
    <property type="entry name" value="NADH-QUINONE OXIDOREDUCTASE SUBUNIT A"/>
    <property type="match status" value="1"/>
</dbReference>
<keyword evidence="4 7" id="KW-0812">Transmembrane</keyword>
<evidence type="ECO:0000256" key="4">
    <source>
        <dbReference type="ARBA" id="ARBA00022692"/>
    </source>
</evidence>
<evidence type="ECO:0000256" key="1">
    <source>
        <dbReference type="ARBA" id="ARBA00004370"/>
    </source>
</evidence>